<organism evidence="2 3">
    <name type="scientific">Amphimedon queenslandica</name>
    <name type="common">Sponge</name>
    <dbReference type="NCBI Taxonomy" id="400682"/>
    <lineage>
        <taxon>Eukaryota</taxon>
        <taxon>Metazoa</taxon>
        <taxon>Porifera</taxon>
        <taxon>Demospongiae</taxon>
        <taxon>Heteroscleromorpha</taxon>
        <taxon>Haplosclerida</taxon>
        <taxon>Niphatidae</taxon>
        <taxon>Amphimedon</taxon>
    </lineage>
</organism>
<feature type="transmembrane region" description="Helical" evidence="1">
    <location>
        <begin position="73"/>
        <end position="93"/>
    </location>
</feature>
<evidence type="ECO:0000313" key="2">
    <source>
        <dbReference type="EnsemblMetazoa" id="XP_019861578.1"/>
    </source>
</evidence>
<accession>A0AAN0JWW1</accession>
<keyword evidence="3" id="KW-1185">Reference proteome</keyword>
<keyword evidence="1" id="KW-0812">Transmembrane</keyword>
<name>A0AAN0JWW1_AMPQE</name>
<keyword evidence="1" id="KW-0472">Membrane</keyword>
<keyword evidence="1" id="KW-1133">Transmembrane helix</keyword>
<reference evidence="3" key="1">
    <citation type="journal article" date="2010" name="Nature">
        <title>The Amphimedon queenslandica genome and the evolution of animal complexity.</title>
        <authorList>
            <person name="Srivastava M."/>
            <person name="Simakov O."/>
            <person name="Chapman J."/>
            <person name="Fahey B."/>
            <person name="Gauthier M.E."/>
            <person name="Mitros T."/>
            <person name="Richards G.S."/>
            <person name="Conaco C."/>
            <person name="Dacre M."/>
            <person name="Hellsten U."/>
            <person name="Larroux C."/>
            <person name="Putnam N.H."/>
            <person name="Stanke M."/>
            <person name="Adamska M."/>
            <person name="Darling A."/>
            <person name="Degnan S.M."/>
            <person name="Oakley T.H."/>
            <person name="Plachetzki D.C."/>
            <person name="Zhai Y."/>
            <person name="Adamski M."/>
            <person name="Calcino A."/>
            <person name="Cummins S.F."/>
            <person name="Goodstein D.M."/>
            <person name="Harris C."/>
            <person name="Jackson D.J."/>
            <person name="Leys S.P."/>
            <person name="Shu S."/>
            <person name="Woodcroft B.J."/>
            <person name="Vervoort M."/>
            <person name="Kosik K.S."/>
            <person name="Manning G."/>
            <person name="Degnan B.M."/>
            <person name="Rokhsar D.S."/>
        </authorList>
    </citation>
    <scope>NUCLEOTIDE SEQUENCE [LARGE SCALE GENOMIC DNA]</scope>
</reference>
<evidence type="ECO:0008006" key="4">
    <source>
        <dbReference type="Google" id="ProtNLM"/>
    </source>
</evidence>
<evidence type="ECO:0000313" key="3">
    <source>
        <dbReference type="Proteomes" id="UP000007879"/>
    </source>
</evidence>
<evidence type="ECO:0000256" key="1">
    <source>
        <dbReference type="SAM" id="Phobius"/>
    </source>
</evidence>
<dbReference type="EnsemblMetazoa" id="XM_020006019.1">
    <property type="protein sequence ID" value="XP_019861578.1"/>
    <property type="gene ID" value="LOC109590048"/>
</dbReference>
<dbReference type="Proteomes" id="UP000007879">
    <property type="component" value="Unassembled WGS sequence"/>
</dbReference>
<proteinExistence type="predicted"/>
<reference evidence="2" key="2">
    <citation type="submission" date="2024-06" db="UniProtKB">
        <authorList>
            <consortium name="EnsemblMetazoa"/>
        </authorList>
    </citation>
    <scope>IDENTIFICATION</scope>
</reference>
<protein>
    <recommendedName>
        <fullName evidence="4">Fibrinogen C-terminal domain-containing protein</fullName>
    </recommendedName>
</protein>
<dbReference type="GeneID" id="109590048"/>
<dbReference type="RefSeq" id="XP_019861578.1">
    <property type="nucleotide sequence ID" value="XM_020006019.1"/>
</dbReference>
<dbReference type="AlphaFoldDB" id="A0AAN0JWW1"/>
<sequence length="531" mass="58647">MENKTMLTTSSEADNEMKLKQNVAYQPVVKSNEDPMYSYLNDYSDYQLPKAIVKATNKFPQQPVQYAVGKKSFVAIIFLLLIIIFLLVALLVLDLVSKDIFVTTSPSNSSKNGGSTNIANTSGQTAINSNLSLIWNKIDNLLELCDTTNISTRLNNVEEKIIDHNANSNLSMIEDTMNQNFLLLQNLINNISFTFQNRIDNLTEQIELNNVNTNSNLSLIQNTLNHIIHQIMIHANNTNSSVDELLQFLNTSLINDISIPAATALNSILLTVNEILDIQNGSSQAVSCKDIKTAQPCSSSGYYHVNDRNIYCNMGELCGQEGGWTRIAYLNANGSCPSGFEALVNGEIRVCRREGNSAGCRSNIFQMHGISYSQICGKVVGYQKGTTDGVNTHINDINSAYIDGVSITRGSPRQHVWSYIAGFSANYHLSACPCNTGASNTVQSFVGNHSYCESGTTGTPNWQFFSTADPLWDGNNCPQNEAPCCTNPSLPWFFRDYDNATITDYIELRVCANDGYGGEDIPLQSYEIYVK</sequence>
<dbReference type="KEGG" id="aqu:109590048"/>